<dbReference type="GO" id="GO:0016226">
    <property type="term" value="P:iron-sulfur cluster assembly"/>
    <property type="evidence" value="ECO:0007669"/>
    <property type="project" value="InterPro"/>
</dbReference>
<name>A0AAE3QM28_9BACT</name>
<sequence>MMQDTLDARVELALNSIRPYLEADGGNVRIIEITDEKVLRLEMLGNCGSCPMSAMTLKAGVEEAIKRAVPEITGVEAINVTLLD</sequence>
<gene>
    <name evidence="3" type="ORF">QNI16_02950</name>
</gene>
<dbReference type="AlphaFoldDB" id="A0AAE3QM28"/>
<protein>
    <submittedName>
        <fullName evidence="3">NifU family protein</fullName>
    </submittedName>
</protein>
<dbReference type="GO" id="GO:0051536">
    <property type="term" value="F:iron-sulfur cluster binding"/>
    <property type="evidence" value="ECO:0007669"/>
    <property type="project" value="InterPro"/>
</dbReference>
<feature type="domain" description="NIF system FeS cluster assembly NifU C-terminal" evidence="2">
    <location>
        <begin position="10"/>
        <end position="76"/>
    </location>
</feature>
<dbReference type="InterPro" id="IPR001075">
    <property type="entry name" value="NIF_FeS_clus_asmbl_NifU_C"/>
</dbReference>
<comment type="similarity">
    <text evidence="1">Belongs to the NifU family.</text>
</comment>
<evidence type="ECO:0000256" key="1">
    <source>
        <dbReference type="ARBA" id="ARBA00006420"/>
    </source>
</evidence>
<evidence type="ECO:0000313" key="3">
    <source>
        <dbReference type="EMBL" id="MDJ1479426.1"/>
    </source>
</evidence>
<dbReference type="InterPro" id="IPR034904">
    <property type="entry name" value="FSCA_dom_sf"/>
</dbReference>
<dbReference type="GO" id="GO:0005506">
    <property type="term" value="F:iron ion binding"/>
    <property type="evidence" value="ECO:0007669"/>
    <property type="project" value="InterPro"/>
</dbReference>
<organism evidence="3 4">
    <name type="scientific">Xanthocytophaga flava</name>
    <dbReference type="NCBI Taxonomy" id="3048013"/>
    <lineage>
        <taxon>Bacteria</taxon>
        <taxon>Pseudomonadati</taxon>
        <taxon>Bacteroidota</taxon>
        <taxon>Cytophagia</taxon>
        <taxon>Cytophagales</taxon>
        <taxon>Rhodocytophagaceae</taxon>
        <taxon>Xanthocytophaga</taxon>
    </lineage>
</organism>
<accession>A0AAE3QM28</accession>
<comment type="caution">
    <text evidence="3">The sequence shown here is derived from an EMBL/GenBank/DDBJ whole genome shotgun (WGS) entry which is preliminary data.</text>
</comment>
<dbReference type="Pfam" id="PF01106">
    <property type="entry name" value="NifU"/>
    <property type="match status" value="1"/>
</dbReference>
<evidence type="ECO:0000259" key="2">
    <source>
        <dbReference type="Pfam" id="PF01106"/>
    </source>
</evidence>
<evidence type="ECO:0000313" key="4">
    <source>
        <dbReference type="Proteomes" id="UP001241110"/>
    </source>
</evidence>
<proteinExistence type="inferred from homology"/>
<dbReference type="PANTHER" id="PTHR11178">
    <property type="entry name" value="IRON-SULFUR CLUSTER SCAFFOLD PROTEIN NFU-RELATED"/>
    <property type="match status" value="1"/>
</dbReference>
<dbReference type="Gene3D" id="3.30.300.130">
    <property type="entry name" value="Fe-S cluster assembly (FSCA)"/>
    <property type="match status" value="1"/>
</dbReference>
<dbReference type="PANTHER" id="PTHR11178:SF25">
    <property type="entry name" value="NIFU-LIKE PROTEIN 3, CHLOROPLASTIC"/>
    <property type="match status" value="1"/>
</dbReference>
<dbReference type="Proteomes" id="UP001241110">
    <property type="component" value="Unassembled WGS sequence"/>
</dbReference>
<dbReference type="SUPFAM" id="SSF117916">
    <property type="entry name" value="Fe-S cluster assembly (FSCA) domain-like"/>
    <property type="match status" value="1"/>
</dbReference>
<reference evidence="3" key="1">
    <citation type="submission" date="2023-05" db="EMBL/GenBank/DDBJ databases">
        <authorList>
            <person name="Zhang X."/>
        </authorList>
    </citation>
    <scope>NUCLEOTIDE SEQUENCE</scope>
    <source>
        <strain evidence="3">YF14B1</strain>
    </source>
</reference>
<dbReference type="RefSeq" id="WP_313975591.1">
    <property type="nucleotide sequence ID" value="NZ_JASJOS010000001.1"/>
</dbReference>
<dbReference type="EMBL" id="JASJOS010000001">
    <property type="protein sequence ID" value="MDJ1479426.1"/>
    <property type="molecule type" value="Genomic_DNA"/>
</dbReference>